<keyword evidence="5" id="KW-0540">Nuclease</keyword>
<dbReference type="CDD" id="cd17262">
    <property type="entry name" value="RMtype1_S_Aco12261I-TRD2-CR2"/>
    <property type="match status" value="1"/>
</dbReference>
<gene>
    <name evidence="5" type="ORF">K3152_00195</name>
</gene>
<dbReference type="GO" id="GO:0016787">
    <property type="term" value="F:hydrolase activity"/>
    <property type="evidence" value="ECO:0007669"/>
    <property type="project" value="UniProtKB-KW"/>
</dbReference>
<dbReference type="SUPFAM" id="SSF116734">
    <property type="entry name" value="DNA methylase specificity domain"/>
    <property type="match status" value="2"/>
</dbReference>
<evidence type="ECO:0000259" key="4">
    <source>
        <dbReference type="Pfam" id="PF01420"/>
    </source>
</evidence>
<feature type="domain" description="Type I restriction modification DNA specificity" evidence="4">
    <location>
        <begin position="3"/>
        <end position="146"/>
    </location>
</feature>
<evidence type="ECO:0000313" key="5">
    <source>
        <dbReference type="EMBL" id="MBX7456656.1"/>
    </source>
</evidence>
<evidence type="ECO:0000256" key="1">
    <source>
        <dbReference type="ARBA" id="ARBA00010923"/>
    </source>
</evidence>
<dbReference type="PANTHER" id="PTHR43140">
    <property type="entry name" value="TYPE-1 RESTRICTION ENZYME ECOKI SPECIFICITY PROTEIN"/>
    <property type="match status" value="1"/>
</dbReference>
<name>A0ABS7IWW6_9SPHN</name>
<evidence type="ECO:0000256" key="2">
    <source>
        <dbReference type="ARBA" id="ARBA00022747"/>
    </source>
</evidence>
<reference evidence="5 6" key="1">
    <citation type="submission" date="2021-08" db="EMBL/GenBank/DDBJ databases">
        <title>Comparative Genomics Analysis of the Genus Qipengyuania Reveals Extensive Genetic Diversity and Metabolic Versatility, Including the Description of Fifteen Novel Species.</title>
        <authorList>
            <person name="Liu Y."/>
        </authorList>
    </citation>
    <scope>NUCLEOTIDE SEQUENCE [LARGE SCALE GENOMIC DNA]</scope>
    <source>
        <strain evidence="5 6">1NDH17</strain>
    </source>
</reference>
<evidence type="ECO:0000313" key="6">
    <source>
        <dbReference type="Proteomes" id="UP000783253"/>
    </source>
</evidence>
<dbReference type="EC" id="3.1.21.-" evidence="5"/>
<dbReference type="PANTHER" id="PTHR43140:SF1">
    <property type="entry name" value="TYPE I RESTRICTION ENZYME ECOKI SPECIFICITY SUBUNIT"/>
    <property type="match status" value="1"/>
</dbReference>
<accession>A0ABS7IWW6</accession>
<dbReference type="Proteomes" id="UP000783253">
    <property type="component" value="Unassembled WGS sequence"/>
</dbReference>
<dbReference type="RefSeq" id="WP_221572103.1">
    <property type="nucleotide sequence ID" value="NZ_JAIGNK010000001.1"/>
</dbReference>
<dbReference type="InterPro" id="IPR051212">
    <property type="entry name" value="Type-I_RE_S_subunit"/>
</dbReference>
<dbReference type="Gene3D" id="3.90.220.20">
    <property type="entry name" value="DNA methylase specificity domains"/>
    <property type="match status" value="2"/>
</dbReference>
<dbReference type="InterPro" id="IPR044946">
    <property type="entry name" value="Restrct_endonuc_typeI_TRD_sf"/>
</dbReference>
<feature type="domain" description="Type I restriction modification DNA specificity" evidence="4">
    <location>
        <begin position="175"/>
        <end position="321"/>
    </location>
</feature>
<organism evidence="5 6">
    <name type="scientific">Qipengyuania polymorpha</name>
    <dbReference type="NCBI Taxonomy" id="2867234"/>
    <lineage>
        <taxon>Bacteria</taxon>
        <taxon>Pseudomonadati</taxon>
        <taxon>Pseudomonadota</taxon>
        <taxon>Alphaproteobacteria</taxon>
        <taxon>Sphingomonadales</taxon>
        <taxon>Erythrobacteraceae</taxon>
        <taxon>Qipengyuania</taxon>
    </lineage>
</organism>
<keyword evidence="5" id="KW-0255">Endonuclease</keyword>
<keyword evidence="2" id="KW-0680">Restriction system</keyword>
<dbReference type="GO" id="GO:0004519">
    <property type="term" value="F:endonuclease activity"/>
    <property type="evidence" value="ECO:0007669"/>
    <property type="project" value="UniProtKB-KW"/>
</dbReference>
<keyword evidence="3" id="KW-0238">DNA-binding</keyword>
<comment type="similarity">
    <text evidence="1">Belongs to the type-I restriction system S methylase family.</text>
</comment>
<dbReference type="InterPro" id="IPR000055">
    <property type="entry name" value="Restrct_endonuc_typeI_TRD"/>
</dbReference>
<dbReference type="Pfam" id="PF01420">
    <property type="entry name" value="Methylase_S"/>
    <property type="match status" value="2"/>
</dbReference>
<dbReference type="CDD" id="cd17266">
    <property type="entry name" value="RMtype1_S_Sau1132ORF3780P-TRD2-CR2_like"/>
    <property type="match status" value="1"/>
</dbReference>
<evidence type="ECO:0000256" key="3">
    <source>
        <dbReference type="ARBA" id="ARBA00023125"/>
    </source>
</evidence>
<keyword evidence="5" id="KW-0378">Hydrolase</keyword>
<protein>
    <submittedName>
        <fullName evidence="5">Restriction endonuclease subunit S</fullName>
        <ecNumber evidence="5">3.1.21.-</ecNumber>
    </submittedName>
</protein>
<sequence length="364" mass="40262">MVWDTAPLLSLCKAYQPKTIGRKEMDPEGTYPVYGANGIIGRYHSANHTEPELVIGCRGSCGVVNVTEGEAWITGNAMVLKPLDDRLDRDFLRHFLADPSILANVITGVAQPQITRKSLSAVQIPIPPLAEQRRIVATLDEAFAGIATATANAEKNLANARELFDAFRSACMNDENWPRRELGDIATNLDRLRQPITKKDRQAGSIPYYGASGQVDSVRDHIFDEDLLLVSEDGANLLARTYPIAFSISGKSWVNNHAHVLRFEHMETQKFVEAYLNGISLEPYVSGMAQPKLNQKQLNLIPIPLPDLDEQRDIVERLSELAGYVEELVSIYTAKADSLSNLKRTFLTKAFSGELTNIERAAAA</sequence>
<proteinExistence type="inferred from homology"/>
<comment type="caution">
    <text evidence="5">The sequence shown here is derived from an EMBL/GenBank/DDBJ whole genome shotgun (WGS) entry which is preliminary data.</text>
</comment>
<keyword evidence="6" id="KW-1185">Reference proteome</keyword>
<dbReference type="EMBL" id="JAIGNK010000001">
    <property type="protein sequence ID" value="MBX7456656.1"/>
    <property type="molecule type" value="Genomic_DNA"/>
</dbReference>